<organism evidence="1 2">
    <name type="scientific">Sphingomonas natans</name>
    <dbReference type="NCBI Taxonomy" id="3063330"/>
    <lineage>
        <taxon>Bacteria</taxon>
        <taxon>Pseudomonadati</taxon>
        <taxon>Pseudomonadota</taxon>
        <taxon>Alphaproteobacteria</taxon>
        <taxon>Sphingomonadales</taxon>
        <taxon>Sphingomonadaceae</taxon>
        <taxon>Sphingomonas</taxon>
    </lineage>
</organism>
<dbReference type="EMBL" id="JAUOTP010000009">
    <property type="protein sequence ID" value="MDO6416242.1"/>
    <property type="molecule type" value="Genomic_DNA"/>
</dbReference>
<name>A0ABT8YD20_9SPHN</name>
<keyword evidence="2" id="KW-1185">Reference proteome</keyword>
<sequence length="69" mass="7669">MVTLPLIHWQAIAAMPDDRKDGRDMLLWNGDAEVGAWFDNGLDGPGWAGTRDVLPIENVTHWADISLPE</sequence>
<proteinExistence type="predicted"/>
<evidence type="ECO:0008006" key="3">
    <source>
        <dbReference type="Google" id="ProtNLM"/>
    </source>
</evidence>
<gene>
    <name evidence="1" type="ORF">Q4F19_17785</name>
</gene>
<dbReference type="RefSeq" id="WP_303545477.1">
    <property type="nucleotide sequence ID" value="NZ_JAUOTP010000009.1"/>
</dbReference>
<dbReference type="Proteomes" id="UP001169764">
    <property type="component" value="Unassembled WGS sequence"/>
</dbReference>
<evidence type="ECO:0000313" key="1">
    <source>
        <dbReference type="EMBL" id="MDO6416242.1"/>
    </source>
</evidence>
<evidence type="ECO:0000313" key="2">
    <source>
        <dbReference type="Proteomes" id="UP001169764"/>
    </source>
</evidence>
<accession>A0ABT8YD20</accession>
<protein>
    <recommendedName>
        <fullName evidence="3">DUF551 domain-containing protein</fullName>
    </recommendedName>
</protein>
<comment type="caution">
    <text evidence="1">The sequence shown here is derived from an EMBL/GenBank/DDBJ whole genome shotgun (WGS) entry which is preliminary data.</text>
</comment>
<reference evidence="1" key="1">
    <citation type="submission" date="2023-07" db="EMBL/GenBank/DDBJ databases">
        <authorList>
            <person name="Kim M."/>
        </authorList>
    </citation>
    <scope>NUCLEOTIDE SEQUENCE</scope>
    <source>
        <strain evidence="1">BIUV-7</strain>
    </source>
</reference>